<feature type="transmembrane region" description="Helical" evidence="10">
    <location>
        <begin position="78"/>
        <end position="99"/>
    </location>
</feature>
<dbReference type="Pfam" id="PF00083">
    <property type="entry name" value="Sugar_tr"/>
    <property type="match status" value="1"/>
</dbReference>
<protein>
    <recommendedName>
        <fullName evidence="11">Major facilitator superfamily (MFS) profile domain-containing protein</fullName>
    </recommendedName>
</protein>
<feature type="transmembrane region" description="Helical" evidence="10">
    <location>
        <begin position="180"/>
        <end position="199"/>
    </location>
</feature>
<comment type="similarity">
    <text evidence="2 8">Belongs to the major facilitator superfamily. Sugar transporter (TC 2.A.1.1) family.</text>
</comment>
<feature type="transmembrane region" description="Helical" evidence="10">
    <location>
        <begin position="402"/>
        <end position="419"/>
    </location>
</feature>
<feature type="transmembrane region" description="Helical" evidence="10">
    <location>
        <begin position="105"/>
        <end position="124"/>
    </location>
</feature>
<feature type="transmembrane region" description="Helical" evidence="10">
    <location>
        <begin position="328"/>
        <end position="351"/>
    </location>
</feature>
<feature type="domain" description="Major facilitator superfamily (MFS) profile" evidence="11">
    <location>
        <begin position="10"/>
        <end position="446"/>
    </location>
</feature>
<dbReference type="PANTHER" id="PTHR48022:SF35">
    <property type="entry name" value="MAJOR FACILITATOR SUPERFAMILY (MFS) PROFILE DOMAIN-CONTAINING PROTEIN"/>
    <property type="match status" value="1"/>
</dbReference>
<dbReference type="EMBL" id="WUBL01000018">
    <property type="protein sequence ID" value="KAF2970870.1"/>
    <property type="molecule type" value="Genomic_DNA"/>
</dbReference>
<keyword evidence="7" id="KW-0325">Glycoprotein</keyword>
<sequence>MYQASNVYFICGFAAIGGGLFGFDISSMSGVLGTEAYKNYFHNPISYRQGGITASMPAGSLVGSLASSFIADRFSRKVALQVSCVLWIIGSIIQCAAQNVGMLCAGRIIAGLCVGIASSIVPVYQSEIAPKEIRGRVVSLQQWAITWGILIQYFIQYGAAQVAGGPEDPDQPTAAFRIPWGIQMIPAIILFGGLFFFPYSPRWLASKDRWDEAIRVLAALHGAGDVHHPKVLAEYKEIEEALRFEREEASSSFKALTRPRILRRVVLGMSIQMWSQLCGMNIMMYYIVYIMEGAQIASPLTTASIQYIINVVLTLPAILYLDRFGRRSALIVGAFFMMIFLFISGGLQAAYGQPNDGYRSRIIPLRCYVRYNMGPTSWTYPAEIFPSKVRAKAVSLSTASNWFWNMILAFAVPPLLWSINWKMYMIFAAFNGAAFVHMSLMAPETKGYTLEEMDDVFDSGRPAWKTHKKASRLDQLARDIELGNVKISAPFREGSATTSTAVDSGTMVKGGGDIEKITPHSLDATNQKRH</sequence>
<proteinExistence type="inferred from homology"/>
<feature type="transmembrane region" description="Helical" evidence="10">
    <location>
        <begin position="52"/>
        <end position="71"/>
    </location>
</feature>
<dbReference type="PROSITE" id="PS00216">
    <property type="entry name" value="SUGAR_TRANSPORT_1"/>
    <property type="match status" value="1"/>
</dbReference>
<gene>
    <name evidence="12" type="ORF">GQX73_g2632</name>
</gene>
<dbReference type="FunFam" id="1.20.1250.20:FF:000026">
    <property type="entry name" value="MFS quinate transporter QutD"/>
    <property type="match status" value="1"/>
</dbReference>
<keyword evidence="6 10" id="KW-0472">Membrane</keyword>
<evidence type="ECO:0000256" key="2">
    <source>
        <dbReference type="ARBA" id="ARBA00010992"/>
    </source>
</evidence>
<evidence type="ECO:0000256" key="8">
    <source>
        <dbReference type="RuleBase" id="RU003346"/>
    </source>
</evidence>
<dbReference type="SUPFAM" id="SSF103473">
    <property type="entry name" value="MFS general substrate transporter"/>
    <property type="match status" value="1"/>
</dbReference>
<dbReference type="GO" id="GO:0016020">
    <property type="term" value="C:membrane"/>
    <property type="evidence" value="ECO:0007669"/>
    <property type="project" value="UniProtKB-SubCell"/>
</dbReference>
<evidence type="ECO:0000259" key="11">
    <source>
        <dbReference type="PROSITE" id="PS50850"/>
    </source>
</evidence>
<evidence type="ECO:0000256" key="7">
    <source>
        <dbReference type="ARBA" id="ARBA00023180"/>
    </source>
</evidence>
<keyword evidence="5 10" id="KW-1133">Transmembrane helix</keyword>
<reference evidence="12 13" key="1">
    <citation type="submission" date="2019-12" db="EMBL/GenBank/DDBJ databases">
        <title>Draft genome sequence of the ascomycete Xylaria multiplex DSM 110363.</title>
        <authorList>
            <person name="Buettner E."/>
            <person name="Kellner H."/>
        </authorList>
    </citation>
    <scope>NUCLEOTIDE SEQUENCE [LARGE SCALE GENOMIC DNA]</scope>
    <source>
        <strain evidence="12 13">DSM 110363</strain>
    </source>
</reference>
<dbReference type="InterPro" id="IPR036259">
    <property type="entry name" value="MFS_trans_sf"/>
</dbReference>
<keyword evidence="3 8" id="KW-0813">Transport</keyword>
<organism evidence="12 13">
    <name type="scientific">Xylaria multiplex</name>
    <dbReference type="NCBI Taxonomy" id="323545"/>
    <lineage>
        <taxon>Eukaryota</taxon>
        <taxon>Fungi</taxon>
        <taxon>Dikarya</taxon>
        <taxon>Ascomycota</taxon>
        <taxon>Pezizomycotina</taxon>
        <taxon>Sordariomycetes</taxon>
        <taxon>Xylariomycetidae</taxon>
        <taxon>Xylariales</taxon>
        <taxon>Xylariaceae</taxon>
        <taxon>Xylaria</taxon>
    </lineage>
</organism>
<comment type="subcellular location">
    <subcellularLocation>
        <location evidence="1">Membrane</location>
        <topology evidence="1">Multi-pass membrane protein</topology>
    </subcellularLocation>
</comment>
<accession>A0A7C8MT69</accession>
<dbReference type="NCBIfam" id="TIGR00879">
    <property type="entry name" value="SP"/>
    <property type="match status" value="1"/>
</dbReference>
<dbReference type="OrthoDB" id="4142200at2759"/>
<dbReference type="InterPro" id="IPR005829">
    <property type="entry name" value="Sugar_transporter_CS"/>
</dbReference>
<dbReference type="InterPro" id="IPR050360">
    <property type="entry name" value="MFS_Sugar_Transporters"/>
</dbReference>
<dbReference type="InParanoid" id="A0A7C8MT69"/>
<dbReference type="PRINTS" id="PR00171">
    <property type="entry name" value="SUGRTRNSPORT"/>
</dbReference>
<dbReference type="CDD" id="cd17356">
    <property type="entry name" value="MFS_HXT"/>
    <property type="match status" value="1"/>
</dbReference>
<evidence type="ECO:0000256" key="9">
    <source>
        <dbReference type="SAM" id="MobiDB-lite"/>
    </source>
</evidence>
<feature type="transmembrane region" description="Helical" evidence="10">
    <location>
        <begin position="144"/>
        <end position="160"/>
    </location>
</feature>
<feature type="transmembrane region" description="Helical" evidence="10">
    <location>
        <begin position="265"/>
        <end position="288"/>
    </location>
</feature>
<dbReference type="InterPro" id="IPR003663">
    <property type="entry name" value="Sugar/inositol_transpt"/>
</dbReference>
<dbReference type="InterPro" id="IPR020846">
    <property type="entry name" value="MFS_dom"/>
</dbReference>
<evidence type="ECO:0000313" key="12">
    <source>
        <dbReference type="EMBL" id="KAF2970870.1"/>
    </source>
</evidence>
<dbReference type="InterPro" id="IPR005828">
    <property type="entry name" value="MFS_sugar_transport-like"/>
</dbReference>
<feature type="transmembrane region" description="Helical" evidence="10">
    <location>
        <begin position="300"/>
        <end position="321"/>
    </location>
</feature>
<evidence type="ECO:0000256" key="6">
    <source>
        <dbReference type="ARBA" id="ARBA00023136"/>
    </source>
</evidence>
<keyword evidence="4 10" id="KW-0812">Transmembrane</keyword>
<dbReference type="PANTHER" id="PTHR48022">
    <property type="entry name" value="PLASTIDIC GLUCOSE TRANSPORTER 4"/>
    <property type="match status" value="1"/>
</dbReference>
<dbReference type="PROSITE" id="PS50850">
    <property type="entry name" value="MFS"/>
    <property type="match status" value="1"/>
</dbReference>
<evidence type="ECO:0000256" key="3">
    <source>
        <dbReference type="ARBA" id="ARBA00022448"/>
    </source>
</evidence>
<evidence type="ECO:0000256" key="4">
    <source>
        <dbReference type="ARBA" id="ARBA00022692"/>
    </source>
</evidence>
<feature type="transmembrane region" description="Helical" evidence="10">
    <location>
        <begin position="7"/>
        <end position="32"/>
    </location>
</feature>
<evidence type="ECO:0000256" key="10">
    <source>
        <dbReference type="SAM" id="Phobius"/>
    </source>
</evidence>
<dbReference type="Gene3D" id="1.20.1250.20">
    <property type="entry name" value="MFS general substrate transporter like domains"/>
    <property type="match status" value="1"/>
</dbReference>
<feature type="region of interest" description="Disordered" evidence="9">
    <location>
        <begin position="496"/>
        <end position="530"/>
    </location>
</feature>
<evidence type="ECO:0000256" key="5">
    <source>
        <dbReference type="ARBA" id="ARBA00022989"/>
    </source>
</evidence>
<dbReference type="AlphaFoldDB" id="A0A7C8MT69"/>
<keyword evidence="13" id="KW-1185">Reference proteome</keyword>
<dbReference type="PROSITE" id="PS00217">
    <property type="entry name" value="SUGAR_TRANSPORT_2"/>
    <property type="match status" value="1"/>
</dbReference>
<dbReference type="GO" id="GO:0005351">
    <property type="term" value="F:carbohydrate:proton symporter activity"/>
    <property type="evidence" value="ECO:0007669"/>
    <property type="project" value="TreeGrafter"/>
</dbReference>
<evidence type="ECO:0000313" key="13">
    <source>
        <dbReference type="Proteomes" id="UP000481858"/>
    </source>
</evidence>
<name>A0A7C8MT69_9PEZI</name>
<comment type="caution">
    <text evidence="12">The sequence shown here is derived from an EMBL/GenBank/DDBJ whole genome shotgun (WGS) entry which is preliminary data.</text>
</comment>
<evidence type="ECO:0000256" key="1">
    <source>
        <dbReference type="ARBA" id="ARBA00004141"/>
    </source>
</evidence>
<dbReference type="Proteomes" id="UP000481858">
    <property type="component" value="Unassembled WGS sequence"/>
</dbReference>